<dbReference type="NCBIfam" id="NF045476">
    <property type="entry name" value="Opp4C"/>
    <property type="match status" value="1"/>
</dbReference>
<dbReference type="SUPFAM" id="SSF161098">
    <property type="entry name" value="MetI-like"/>
    <property type="match status" value="1"/>
</dbReference>
<dbReference type="InterPro" id="IPR050366">
    <property type="entry name" value="BP-dependent_transpt_permease"/>
</dbReference>
<dbReference type="InterPro" id="IPR000515">
    <property type="entry name" value="MetI-like"/>
</dbReference>
<dbReference type="RefSeq" id="WP_242948470.1">
    <property type="nucleotide sequence ID" value="NZ_FOKI01000062.1"/>
</dbReference>
<dbReference type="STRING" id="84698.SAMN04488528_106210"/>
<evidence type="ECO:0000313" key="10">
    <source>
        <dbReference type="Proteomes" id="UP000198619"/>
    </source>
</evidence>
<dbReference type="GO" id="GO:0055085">
    <property type="term" value="P:transmembrane transport"/>
    <property type="evidence" value="ECO:0007669"/>
    <property type="project" value="InterPro"/>
</dbReference>
<comment type="similarity">
    <text evidence="7">Belongs to the binding-protein-dependent transport system permease family.</text>
</comment>
<feature type="transmembrane region" description="Helical" evidence="7">
    <location>
        <begin position="138"/>
        <end position="161"/>
    </location>
</feature>
<dbReference type="Proteomes" id="UP000198619">
    <property type="component" value="Unassembled WGS sequence"/>
</dbReference>
<evidence type="ECO:0000256" key="2">
    <source>
        <dbReference type="ARBA" id="ARBA00022448"/>
    </source>
</evidence>
<dbReference type="Gene3D" id="1.10.3720.10">
    <property type="entry name" value="MetI-like"/>
    <property type="match status" value="1"/>
</dbReference>
<dbReference type="AlphaFoldDB" id="A0A1I1B3K6"/>
<dbReference type="Pfam" id="PF00528">
    <property type="entry name" value="BPD_transp_1"/>
    <property type="match status" value="1"/>
</dbReference>
<keyword evidence="3" id="KW-1003">Cell membrane</keyword>
<sequence length="314" mass="34685">MGENKNIKMDNNSVVVQDKKEQIESPFKVVFKRLKKNKLAIVGLILLVVMLLFAIVGPIIYSAVKGYDCYEFVGRKYEKPSSKYILGTDMMGRDVLLRTMVGGQKSLFVGISAVVVEVLIGTILGIVAGYYGGIADNIIMRIVDIFMSIPSLPLLIILAAVLSDMGFPPDMKIYVVMFIIGFLAWPGLCRMVRGHVLSIREQEYMQAADALGIKDNRKMFKHILPNVIPIIIVTATLALGGNILTESALSYLGLGVVEPTPTWGNLIQTVNDLYNLKNRSWLWVPAGTCIFLTVMAINLFGDGLRDAIDPKLKK</sequence>
<dbReference type="InterPro" id="IPR053523">
    <property type="entry name" value="Oligopeptide_permease_AppC"/>
</dbReference>
<evidence type="ECO:0000259" key="8">
    <source>
        <dbReference type="PROSITE" id="PS50928"/>
    </source>
</evidence>
<evidence type="ECO:0000256" key="3">
    <source>
        <dbReference type="ARBA" id="ARBA00022475"/>
    </source>
</evidence>
<accession>A0A1I1B3K6</accession>
<feature type="domain" description="ABC transmembrane type-1" evidence="8">
    <location>
        <begin position="103"/>
        <end position="301"/>
    </location>
</feature>
<evidence type="ECO:0000313" key="9">
    <source>
        <dbReference type="EMBL" id="SFB44949.1"/>
    </source>
</evidence>
<keyword evidence="6 7" id="KW-0472">Membrane</keyword>
<keyword evidence="5 7" id="KW-1133">Transmembrane helix</keyword>
<feature type="transmembrane region" description="Helical" evidence="7">
    <location>
        <begin position="39"/>
        <end position="61"/>
    </location>
</feature>
<keyword evidence="2 7" id="KW-0813">Transport</keyword>
<reference evidence="9 10" key="1">
    <citation type="submission" date="2016-10" db="EMBL/GenBank/DDBJ databases">
        <authorList>
            <person name="de Groot N.N."/>
        </authorList>
    </citation>
    <scope>NUCLEOTIDE SEQUENCE [LARGE SCALE GENOMIC DNA]</scope>
    <source>
        <strain evidence="9 10">DSM 12271</strain>
    </source>
</reference>
<name>A0A1I1B3K6_9CLOT</name>
<dbReference type="EMBL" id="FOKI01000062">
    <property type="protein sequence ID" value="SFB44949.1"/>
    <property type="molecule type" value="Genomic_DNA"/>
</dbReference>
<dbReference type="Pfam" id="PF12911">
    <property type="entry name" value="OppC_N"/>
    <property type="match status" value="1"/>
</dbReference>
<evidence type="ECO:0000256" key="4">
    <source>
        <dbReference type="ARBA" id="ARBA00022692"/>
    </source>
</evidence>
<dbReference type="CDD" id="cd06261">
    <property type="entry name" value="TM_PBP2"/>
    <property type="match status" value="1"/>
</dbReference>
<proteinExistence type="inferred from homology"/>
<feature type="transmembrane region" description="Helical" evidence="7">
    <location>
        <begin position="107"/>
        <end position="131"/>
    </location>
</feature>
<keyword evidence="10" id="KW-1185">Reference proteome</keyword>
<feature type="transmembrane region" description="Helical" evidence="7">
    <location>
        <begin position="223"/>
        <end position="244"/>
    </location>
</feature>
<feature type="transmembrane region" description="Helical" evidence="7">
    <location>
        <begin position="173"/>
        <end position="192"/>
    </location>
</feature>
<dbReference type="InterPro" id="IPR025966">
    <property type="entry name" value="OppC_N"/>
</dbReference>
<keyword evidence="4 7" id="KW-0812">Transmembrane</keyword>
<dbReference type="PROSITE" id="PS50928">
    <property type="entry name" value="ABC_TM1"/>
    <property type="match status" value="1"/>
</dbReference>
<dbReference type="GO" id="GO:0005886">
    <property type="term" value="C:plasma membrane"/>
    <property type="evidence" value="ECO:0007669"/>
    <property type="project" value="UniProtKB-SubCell"/>
</dbReference>
<evidence type="ECO:0000256" key="6">
    <source>
        <dbReference type="ARBA" id="ARBA00023136"/>
    </source>
</evidence>
<feature type="transmembrane region" description="Helical" evidence="7">
    <location>
        <begin position="281"/>
        <end position="301"/>
    </location>
</feature>
<gene>
    <name evidence="9" type="ORF">SAMN04488528_106210</name>
</gene>
<comment type="subcellular location">
    <subcellularLocation>
        <location evidence="1 7">Cell membrane</location>
        <topology evidence="1 7">Multi-pass membrane protein</topology>
    </subcellularLocation>
</comment>
<evidence type="ECO:0000256" key="7">
    <source>
        <dbReference type="RuleBase" id="RU363032"/>
    </source>
</evidence>
<dbReference type="InterPro" id="IPR035906">
    <property type="entry name" value="MetI-like_sf"/>
</dbReference>
<dbReference type="PANTHER" id="PTHR43386">
    <property type="entry name" value="OLIGOPEPTIDE TRANSPORT SYSTEM PERMEASE PROTEIN APPC"/>
    <property type="match status" value="1"/>
</dbReference>
<evidence type="ECO:0000256" key="5">
    <source>
        <dbReference type="ARBA" id="ARBA00022989"/>
    </source>
</evidence>
<protein>
    <submittedName>
        <fullName evidence="9">Peptide/nickel transport system permease protein</fullName>
    </submittedName>
</protein>
<organism evidence="9 10">
    <name type="scientific">Clostridium frigidicarnis</name>
    <dbReference type="NCBI Taxonomy" id="84698"/>
    <lineage>
        <taxon>Bacteria</taxon>
        <taxon>Bacillati</taxon>
        <taxon>Bacillota</taxon>
        <taxon>Clostridia</taxon>
        <taxon>Eubacteriales</taxon>
        <taxon>Clostridiaceae</taxon>
        <taxon>Clostridium</taxon>
    </lineage>
</organism>
<evidence type="ECO:0000256" key="1">
    <source>
        <dbReference type="ARBA" id="ARBA00004651"/>
    </source>
</evidence>
<dbReference type="PANTHER" id="PTHR43386:SF1">
    <property type="entry name" value="D,D-DIPEPTIDE TRANSPORT SYSTEM PERMEASE PROTEIN DDPC-RELATED"/>
    <property type="match status" value="1"/>
</dbReference>